<organism evidence="1 2">
    <name type="scientific">Nocardia albiluteola</name>
    <dbReference type="NCBI Taxonomy" id="2842303"/>
    <lineage>
        <taxon>Bacteria</taxon>
        <taxon>Bacillati</taxon>
        <taxon>Actinomycetota</taxon>
        <taxon>Actinomycetes</taxon>
        <taxon>Mycobacteriales</taxon>
        <taxon>Nocardiaceae</taxon>
        <taxon>Nocardia</taxon>
    </lineage>
</organism>
<proteinExistence type="predicted"/>
<dbReference type="Proteomes" id="UP000733379">
    <property type="component" value="Unassembled WGS sequence"/>
</dbReference>
<dbReference type="InterPro" id="IPR011004">
    <property type="entry name" value="Trimer_LpxA-like_sf"/>
</dbReference>
<evidence type="ECO:0000313" key="2">
    <source>
        <dbReference type="Proteomes" id="UP000733379"/>
    </source>
</evidence>
<comment type="caution">
    <text evidence="1">The sequence shown here is derived from an EMBL/GenBank/DDBJ whole genome shotgun (WGS) entry which is preliminary data.</text>
</comment>
<keyword evidence="2" id="KW-1185">Reference proteome</keyword>
<accession>A0ABS6B3V8</accession>
<sequence length="443" mass="48649">MLVSQYFDQSVRVDSVPASSVPDAIDAQASTPVAVYARALRGLRGKSKNIGDELDQLEFGRLVAETLTGVQTELQLPEGHFSVDTSGEPLLVTEGTGSHWVMPTNFENGAYFSTPHADHQYGLTATQLPRIHIGRYVKFGKGAGVNAGGDIIIGDGSWLSPGSLLLRQDHTAYGRPSVGSRTVAMTRQPGIRMGEFSWVGRDAMVGWNCDYIGAGGIVGTRSFVNSWVGDHAIVGDHDRILQYQPFKAFLADRYHPTVEETLRITDWHRIDEDWRVVYDRTRTSLRGPAFDPDLASWLRDSVGASYRALVVEPRSLSFLELLDGARVDIASSGTALTPYILQWAMDHRNRRIRVRTDLDGASLPLETSGNQHYLKNVGYDVIVYEYDESATALPLTEIQRPLASGGLLITDEAGAAESGVPDRLVEIKEIAFGGKSLKVFEKK</sequence>
<dbReference type="Gene3D" id="2.160.10.10">
    <property type="entry name" value="Hexapeptide repeat proteins"/>
    <property type="match status" value="1"/>
</dbReference>
<dbReference type="SUPFAM" id="SSF51161">
    <property type="entry name" value="Trimeric LpxA-like enzymes"/>
    <property type="match status" value="1"/>
</dbReference>
<gene>
    <name evidence="1" type="ORF">KO481_26145</name>
</gene>
<name>A0ABS6B3V8_9NOCA</name>
<dbReference type="RefSeq" id="WP_215920714.1">
    <property type="nucleotide sequence ID" value="NZ_JAHKNI010000009.1"/>
</dbReference>
<evidence type="ECO:0000313" key="1">
    <source>
        <dbReference type="EMBL" id="MBU3065000.1"/>
    </source>
</evidence>
<protein>
    <submittedName>
        <fullName evidence="1">Uncharacterized protein</fullName>
    </submittedName>
</protein>
<reference evidence="1 2" key="1">
    <citation type="submission" date="2021-06" db="EMBL/GenBank/DDBJ databases">
        <title>Actinomycetes sequencing.</title>
        <authorList>
            <person name="Shan Q."/>
        </authorList>
    </citation>
    <scope>NUCLEOTIDE SEQUENCE [LARGE SCALE GENOMIC DNA]</scope>
    <source>
        <strain evidence="1 2">NEAU-G5</strain>
    </source>
</reference>
<dbReference type="EMBL" id="JAHKNI010000009">
    <property type="protein sequence ID" value="MBU3065000.1"/>
    <property type="molecule type" value="Genomic_DNA"/>
</dbReference>